<evidence type="ECO:0000313" key="1">
    <source>
        <dbReference type="EMBL" id="PSN72439.1"/>
    </source>
</evidence>
<gene>
    <name evidence="1" type="ORF">BS50DRAFT_484133</name>
</gene>
<protein>
    <recommendedName>
        <fullName evidence="3">3-carboxymuconate cyclase</fullName>
    </recommendedName>
</protein>
<dbReference type="SUPFAM" id="SSF63829">
    <property type="entry name" value="Calcium-dependent phosphotriesterase"/>
    <property type="match status" value="1"/>
</dbReference>
<accession>A0A2T2P480</accession>
<keyword evidence="2" id="KW-1185">Reference proteome</keyword>
<evidence type="ECO:0000313" key="2">
    <source>
        <dbReference type="Proteomes" id="UP000240883"/>
    </source>
</evidence>
<dbReference type="EMBL" id="KZ678130">
    <property type="protein sequence ID" value="PSN72439.1"/>
    <property type="molecule type" value="Genomic_DNA"/>
</dbReference>
<dbReference type="Proteomes" id="UP000240883">
    <property type="component" value="Unassembled WGS sequence"/>
</dbReference>
<name>A0A2T2P480_CORCC</name>
<dbReference type="AlphaFoldDB" id="A0A2T2P480"/>
<proteinExistence type="predicted"/>
<dbReference type="InterPro" id="IPR015943">
    <property type="entry name" value="WD40/YVTN_repeat-like_dom_sf"/>
</dbReference>
<dbReference type="OrthoDB" id="10006285at2759"/>
<dbReference type="STRING" id="1448308.A0A2T2P480"/>
<sequence>MTAKAIYFITNDEAGNGVGAISINRDGTLKEASITNTGGNGAIAVDADGKPAVPDALISQSALAVAGSHIFAVNAGSNTVSMLTVSPNDPLSLQMVGQPAALPGTFPNTVAASMKNSLVCVGTTGSQAGISCANFDAQNGIGKMDALRPFELGQSDPPAGPLNTVSQTLFSEDESMLFAMVKGDPTKNNTGFMSAIPVEGGAASQDGACAGMGKLSAKETRSSPMGTAVLFGSAVIPGSNPPQIFVTDASFGAGILSVDGASQATLVANQSIADQMATCWATVSEATNTAFVTDVGINRIVEMSLKDASIVGQMDLRGVTPDPGLIDLKAAGNFVYALSPGNGTTEAAISVMDATSKKLMQHATLGSLGVKATAMGMQAMM</sequence>
<organism evidence="1 2">
    <name type="scientific">Corynespora cassiicola Philippines</name>
    <dbReference type="NCBI Taxonomy" id="1448308"/>
    <lineage>
        <taxon>Eukaryota</taxon>
        <taxon>Fungi</taxon>
        <taxon>Dikarya</taxon>
        <taxon>Ascomycota</taxon>
        <taxon>Pezizomycotina</taxon>
        <taxon>Dothideomycetes</taxon>
        <taxon>Pleosporomycetidae</taxon>
        <taxon>Pleosporales</taxon>
        <taxon>Corynesporascaceae</taxon>
        <taxon>Corynespora</taxon>
    </lineage>
</organism>
<dbReference type="Gene3D" id="2.130.10.10">
    <property type="entry name" value="YVTN repeat-like/Quinoprotein amine dehydrogenase"/>
    <property type="match status" value="2"/>
</dbReference>
<reference evidence="1 2" key="1">
    <citation type="journal article" date="2018" name="Front. Microbiol.">
        <title>Genome-Wide Analysis of Corynespora cassiicola Leaf Fall Disease Putative Effectors.</title>
        <authorList>
            <person name="Lopez D."/>
            <person name="Ribeiro S."/>
            <person name="Label P."/>
            <person name="Fumanal B."/>
            <person name="Venisse J.S."/>
            <person name="Kohler A."/>
            <person name="de Oliveira R.R."/>
            <person name="Labutti K."/>
            <person name="Lipzen A."/>
            <person name="Lail K."/>
            <person name="Bauer D."/>
            <person name="Ohm R.A."/>
            <person name="Barry K.W."/>
            <person name="Spatafora J."/>
            <person name="Grigoriev I.V."/>
            <person name="Martin F.M."/>
            <person name="Pujade-Renaud V."/>
        </authorList>
    </citation>
    <scope>NUCLEOTIDE SEQUENCE [LARGE SCALE GENOMIC DNA]</scope>
    <source>
        <strain evidence="1 2">Philippines</strain>
    </source>
</reference>
<evidence type="ECO:0008006" key="3">
    <source>
        <dbReference type="Google" id="ProtNLM"/>
    </source>
</evidence>